<organism evidence="8 9">
    <name type="scientific">Hypsizygus marmoreus</name>
    <name type="common">White beech mushroom</name>
    <name type="synonym">Agaricus marmoreus</name>
    <dbReference type="NCBI Taxonomy" id="39966"/>
    <lineage>
        <taxon>Eukaryota</taxon>
        <taxon>Fungi</taxon>
        <taxon>Dikarya</taxon>
        <taxon>Basidiomycota</taxon>
        <taxon>Agaricomycotina</taxon>
        <taxon>Agaricomycetes</taxon>
        <taxon>Agaricomycetidae</taxon>
        <taxon>Agaricales</taxon>
        <taxon>Tricholomatineae</taxon>
        <taxon>Lyophyllaceae</taxon>
        <taxon>Hypsizygus</taxon>
    </lineage>
</organism>
<dbReference type="Gene3D" id="3.90.1150.10">
    <property type="entry name" value="Aspartate Aminotransferase, domain 1"/>
    <property type="match status" value="1"/>
</dbReference>
<name>A0A369JZ44_HYPMA</name>
<dbReference type="InterPro" id="IPR010977">
    <property type="entry name" value="Aromatic_deC"/>
</dbReference>
<dbReference type="GO" id="GO:0030170">
    <property type="term" value="F:pyridoxal phosphate binding"/>
    <property type="evidence" value="ECO:0007669"/>
    <property type="project" value="InterPro"/>
</dbReference>
<evidence type="ECO:0000256" key="3">
    <source>
        <dbReference type="ARBA" id="ARBA00022793"/>
    </source>
</evidence>
<proteinExistence type="inferred from homology"/>
<evidence type="ECO:0000313" key="8">
    <source>
        <dbReference type="EMBL" id="RDB24903.1"/>
    </source>
</evidence>
<comment type="cofactor">
    <cofactor evidence="1 6 7">
        <name>pyridoxal 5'-phosphate</name>
        <dbReference type="ChEBI" id="CHEBI:597326"/>
    </cofactor>
</comment>
<dbReference type="OrthoDB" id="639767at2759"/>
<dbReference type="PANTHER" id="PTHR11999:SF70">
    <property type="entry name" value="MIP05841P"/>
    <property type="match status" value="1"/>
</dbReference>
<dbReference type="GO" id="GO:0005737">
    <property type="term" value="C:cytoplasm"/>
    <property type="evidence" value="ECO:0007669"/>
    <property type="project" value="TreeGrafter"/>
</dbReference>
<dbReference type="AlphaFoldDB" id="A0A369JZ44"/>
<dbReference type="PRINTS" id="PR00800">
    <property type="entry name" value="YHDCRBOXLASE"/>
</dbReference>
<evidence type="ECO:0000256" key="2">
    <source>
        <dbReference type="ARBA" id="ARBA00009533"/>
    </source>
</evidence>
<keyword evidence="3" id="KW-0210">Decarboxylase</keyword>
<dbReference type="PROSITE" id="PS00392">
    <property type="entry name" value="DDC_GAD_HDC_YDC"/>
    <property type="match status" value="1"/>
</dbReference>
<comment type="caution">
    <text evidence="8">The sequence shown here is derived from an EMBL/GenBank/DDBJ whole genome shotgun (WGS) entry which is preliminary data.</text>
</comment>
<sequence>MDIEQFRKAGYQAIDRICDYYYSLQNRPVISKVEPGYLKQHLPLTAPEKGEDFQVIADDYQKFIVPGLTHWQHPSFFGYFPTACTFEGIIAELYATSTSNPGFNWTSSPACTELEALVMDWAAQLLGLSAAFLNSSGIGGGSLQTTASDSALISVVAARSLYQQTHPDAKLEDLVIYTTTQTHSLGLKAGLVLGLSVRALEVKSEDRFSLKGETLRIALEEDEKQGKKPFILIATVGTTSSGAIDNLPEIKAVVKDHPSLWIHVDAAWAGVAMSCPENREKCFLNEINEFANSFCTNFHKWGLVNFDASTLWVRNRKHLTDALDVTPPFLRSTHGDAGTVIDYRNWHLALGRRFRSLKLWFVLRSFGAEGFRAYIRRTIALNQQFADFIATSDILSLVTPPSLALSVFRIEPKRNSPDQVALSTESLNSLNRLFYGRISARDDILLTQTVLNGVHCIRFAVGAARTESSHIQAACDLLHTEAKLAIEAWEPTTTEDSK</sequence>
<dbReference type="InterPro" id="IPR015424">
    <property type="entry name" value="PyrdxlP-dep_Trfase"/>
</dbReference>
<keyword evidence="4 6" id="KW-0663">Pyridoxal phosphate</keyword>
<dbReference type="Gene3D" id="3.40.640.10">
    <property type="entry name" value="Type I PLP-dependent aspartate aminotransferase-like (Major domain)"/>
    <property type="match status" value="1"/>
</dbReference>
<dbReference type="EMBL" id="LUEZ02000041">
    <property type="protein sequence ID" value="RDB24903.1"/>
    <property type="molecule type" value="Genomic_DNA"/>
</dbReference>
<keyword evidence="5 7" id="KW-0456">Lyase</keyword>
<gene>
    <name evidence="8" type="ORF">Hypma_007962</name>
</gene>
<accession>A0A369JZ44</accession>
<dbReference type="Proteomes" id="UP000076154">
    <property type="component" value="Unassembled WGS sequence"/>
</dbReference>
<evidence type="ECO:0000256" key="1">
    <source>
        <dbReference type="ARBA" id="ARBA00001933"/>
    </source>
</evidence>
<dbReference type="InterPro" id="IPR021115">
    <property type="entry name" value="Pyridoxal-P_BS"/>
</dbReference>
<dbReference type="PANTHER" id="PTHR11999">
    <property type="entry name" value="GROUP II PYRIDOXAL-5-PHOSPHATE DECARBOXYLASE"/>
    <property type="match status" value="1"/>
</dbReference>
<keyword evidence="9" id="KW-1185">Reference proteome</keyword>
<evidence type="ECO:0000256" key="4">
    <source>
        <dbReference type="ARBA" id="ARBA00022898"/>
    </source>
</evidence>
<dbReference type="GO" id="GO:0006520">
    <property type="term" value="P:amino acid metabolic process"/>
    <property type="evidence" value="ECO:0007669"/>
    <property type="project" value="InterPro"/>
</dbReference>
<dbReference type="Gene3D" id="1.20.1340.10">
    <property type="entry name" value="dopa decarboxylase, N-terminal domain"/>
    <property type="match status" value="1"/>
</dbReference>
<comment type="similarity">
    <text evidence="2 7">Belongs to the group II decarboxylase family.</text>
</comment>
<dbReference type="InterPro" id="IPR002129">
    <property type="entry name" value="PyrdxlP-dep_de-COase"/>
</dbReference>
<dbReference type="SUPFAM" id="SSF53383">
    <property type="entry name" value="PLP-dependent transferases"/>
    <property type="match status" value="1"/>
</dbReference>
<dbReference type="GO" id="GO:0016831">
    <property type="term" value="F:carboxy-lyase activity"/>
    <property type="evidence" value="ECO:0007669"/>
    <property type="project" value="UniProtKB-KW"/>
</dbReference>
<dbReference type="InParanoid" id="A0A369JZ44"/>
<reference evidence="8" key="1">
    <citation type="submission" date="2018-04" db="EMBL/GenBank/DDBJ databases">
        <title>Whole genome sequencing of Hypsizygus marmoreus.</title>
        <authorList>
            <person name="Choi I.-G."/>
            <person name="Min B."/>
            <person name="Kim J.-G."/>
            <person name="Kim S."/>
            <person name="Oh Y.-L."/>
            <person name="Kong W.-S."/>
            <person name="Park H."/>
            <person name="Jeong J."/>
            <person name="Song E.-S."/>
        </authorList>
    </citation>
    <scope>NUCLEOTIDE SEQUENCE [LARGE SCALE GENOMIC DNA]</scope>
    <source>
        <strain evidence="8">51987-8</strain>
    </source>
</reference>
<protein>
    <submittedName>
        <fullName evidence="8">Tyrosine decarboxylase 1</fullName>
    </submittedName>
</protein>
<evidence type="ECO:0000256" key="7">
    <source>
        <dbReference type="RuleBase" id="RU000382"/>
    </source>
</evidence>
<evidence type="ECO:0000256" key="5">
    <source>
        <dbReference type="ARBA" id="ARBA00023239"/>
    </source>
</evidence>
<dbReference type="STRING" id="39966.A0A369JZ44"/>
<evidence type="ECO:0000313" key="9">
    <source>
        <dbReference type="Proteomes" id="UP000076154"/>
    </source>
</evidence>
<dbReference type="InterPro" id="IPR015421">
    <property type="entry name" value="PyrdxlP-dep_Trfase_major"/>
</dbReference>
<dbReference type="InterPro" id="IPR015422">
    <property type="entry name" value="PyrdxlP-dep_Trfase_small"/>
</dbReference>
<evidence type="ECO:0000256" key="6">
    <source>
        <dbReference type="PIRSR" id="PIRSR602129-50"/>
    </source>
</evidence>
<dbReference type="Pfam" id="PF00282">
    <property type="entry name" value="Pyridoxal_deC"/>
    <property type="match status" value="1"/>
</dbReference>
<dbReference type="GO" id="GO:0019752">
    <property type="term" value="P:carboxylic acid metabolic process"/>
    <property type="evidence" value="ECO:0007669"/>
    <property type="project" value="InterPro"/>
</dbReference>
<feature type="modified residue" description="N6-(pyridoxal phosphate)lysine" evidence="6">
    <location>
        <position position="300"/>
    </location>
</feature>